<evidence type="ECO:0000256" key="12">
    <source>
        <dbReference type="SAM" id="MobiDB-lite"/>
    </source>
</evidence>
<dbReference type="InterPro" id="IPR036990">
    <property type="entry name" value="M14A-like_propep"/>
</dbReference>
<evidence type="ECO:0000313" key="15">
    <source>
        <dbReference type="EMBL" id="CAB3376148.1"/>
    </source>
</evidence>
<dbReference type="GO" id="GO:0004181">
    <property type="term" value="F:metallocarboxypeptidase activity"/>
    <property type="evidence" value="ECO:0007669"/>
    <property type="project" value="InterPro"/>
</dbReference>
<dbReference type="Gene3D" id="3.40.630.10">
    <property type="entry name" value="Zn peptidases"/>
    <property type="match status" value="1"/>
</dbReference>
<evidence type="ECO:0000256" key="6">
    <source>
        <dbReference type="ARBA" id="ARBA00022729"/>
    </source>
</evidence>
<evidence type="ECO:0000256" key="3">
    <source>
        <dbReference type="ARBA" id="ARBA00022645"/>
    </source>
</evidence>
<dbReference type="PRINTS" id="PR00765">
    <property type="entry name" value="CRBOXYPTASEA"/>
</dbReference>
<sequence>MKLLVVLLLFAAAAAVLCSAASAPGPLECAPAGAPCARAFRNVAAKDAEDEDDDEISLGSIFSSIFGFFSNGFKSIFGGENEEVAQQKESKAPPKYTRVLYKHWRLLKATPRSQDQLDEMNTIEEDFDKVSYWKHPSFRNESCDFIVPPGMMDVMEDFLRERQISYEIVTKDLQKMIEAANPRMTKERRDALKNEVGHSLTWRRYHRYTDILGYMDYLKRKYPDMVSVIKIGKSTRGLSLRVLKISTGPAENATAKPAIWIDGGTHAREWISPAVATYIMKQLVEYSKTNQLIVNSFDWYIMPVLNPDGYEYSHTSDRLWRKTRSKNKDDGRALWGDLFNFCGDNVGVDPNRNWDFQWSKQGASDSPCSDTYAGPKAFSEPEVKAVADFLLDNMENMKFFLTFHSFGQMWLLPWSYTSERVADFDDLMSMGKKATDAIANVRGTKYKIGSTTKLLYHSAGSADDWAKAVAGIKYAYTVELPDKGDSGFLLPASEITPTGKETFAGIKAMTQAYVEQYHPSWMIAAKRPKPAQSSATKPKPKPASSQPVHASAVAAKNKGVVKRGQPMRIVVAKPNANNQLNKRTGN</sequence>
<dbReference type="GO" id="GO:0005615">
    <property type="term" value="C:extracellular space"/>
    <property type="evidence" value="ECO:0007669"/>
    <property type="project" value="TreeGrafter"/>
</dbReference>
<accession>A0A8S1D6U2</accession>
<dbReference type="GO" id="GO:0006508">
    <property type="term" value="P:proteolysis"/>
    <property type="evidence" value="ECO:0007669"/>
    <property type="project" value="UniProtKB-KW"/>
</dbReference>
<evidence type="ECO:0000256" key="1">
    <source>
        <dbReference type="ARBA" id="ARBA00001947"/>
    </source>
</evidence>
<proteinExistence type="inferred from homology"/>
<feature type="signal peptide" evidence="13">
    <location>
        <begin position="1"/>
        <end position="15"/>
    </location>
</feature>
<dbReference type="PROSITE" id="PS00132">
    <property type="entry name" value="CARBOXYPEPT_ZN_1"/>
    <property type="match status" value="1"/>
</dbReference>
<dbReference type="CDD" id="cd03860">
    <property type="entry name" value="M14_CP_A-B_like"/>
    <property type="match status" value="1"/>
</dbReference>
<keyword evidence="4" id="KW-0645">Protease</keyword>
<reference evidence="15 16" key="1">
    <citation type="submission" date="2020-04" db="EMBL/GenBank/DDBJ databases">
        <authorList>
            <person name="Alioto T."/>
            <person name="Alioto T."/>
            <person name="Gomez Garrido J."/>
        </authorList>
    </citation>
    <scope>NUCLEOTIDE SEQUENCE [LARGE SCALE GENOMIC DNA]</scope>
</reference>
<keyword evidence="5" id="KW-0479">Metal-binding</keyword>
<evidence type="ECO:0000256" key="9">
    <source>
        <dbReference type="ARBA" id="ARBA00023049"/>
    </source>
</evidence>
<evidence type="ECO:0000313" key="16">
    <source>
        <dbReference type="Proteomes" id="UP000494165"/>
    </source>
</evidence>
<dbReference type="InterPro" id="IPR003146">
    <property type="entry name" value="M14A_act_pep"/>
</dbReference>
<keyword evidence="10" id="KW-1015">Disulfide bond</keyword>
<evidence type="ECO:0000256" key="7">
    <source>
        <dbReference type="ARBA" id="ARBA00022801"/>
    </source>
</evidence>
<feature type="compositionally biased region" description="Polar residues" evidence="12">
    <location>
        <begin position="575"/>
        <end position="586"/>
    </location>
</feature>
<comment type="caution">
    <text evidence="15">The sequence shown here is derived from an EMBL/GenBank/DDBJ whole genome shotgun (WGS) entry which is preliminary data.</text>
</comment>
<evidence type="ECO:0000256" key="2">
    <source>
        <dbReference type="ARBA" id="ARBA00005988"/>
    </source>
</evidence>
<keyword evidence="9" id="KW-0482">Metalloprotease</keyword>
<feature type="active site" description="Proton donor/acceptor" evidence="11">
    <location>
        <position position="479"/>
    </location>
</feature>
<evidence type="ECO:0000256" key="8">
    <source>
        <dbReference type="ARBA" id="ARBA00022833"/>
    </source>
</evidence>
<keyword evidence="7" id="KW-0378">Hydrolase</keyword>
<comment type="cofactor">
    <cofactor evidence="1">
        <name>Zn(2+)</name>
        <dbReference type="ChEBI" id="CHEBI:29105"/>
    </cofactor>
</comment>
<dbReference type="EMBL" id="CADEPI010000124">
    <property type="protein sequence ID" value="CAB3376148.1"/>
    <property type="molecule type" value="Genomic_DNA"/>
</dbReference>
<feature type="domain" description="Peptidase M14" evidence="14">
    <location>
        <begin position="204"/>
        <end position="513"/>
    </location>
</feature>
<dbReference type="Pfam" id="PF00246">
    <property type="entry name" value="Peptidase_M14"/>
    <property type="match status" value="1"/>
</dbReference>
<keyword evidence="6 13" id="KW-0732">Signal</keyword>
<evidence type="ECO:0000256" key="4">
    <source>
        <dbReference type="ARBA" id="ARBA00022670"/>
    </source>
</evidence>
<keyword evidence="3" id="KW-0121">Carboxypeptidase</keyword>
<dbReference type="Gene3D" id="3.30.70.340">
    <property type="entry name" value="Metallocarboxypeptidase-like"/>
    <property type="match status" value="1"/>
</dbReference>
<evidence type="ECO:0000256" key="5">
    <source>
        <dbReference type="ARBA" id="ARBA00022723"/>
    </source>
</evidence>
<dbReference type="PANTHER" id="PTHR11705">
    <property type="entry name" value="PROTEASE FAMILY M14 CARBOXYPEPTIDASE A,B"/>
    <property type="match status" value="1"/>
</dbReference>
<keyword evidence="8" id="KW-0862">Zinc</keyword>
<feature type="region of interest" description="Disordered" evidence="12">
    <location>
        <begin position="526"/>
        <end position="586"/>
    </location>
</feature>
<evidence type="ECO:0000256" key="10">
    <source>
        <dbReference type="ARBA" id="ARBA00023157"/>
    </source>
</evidence>
<dbReference type="PROSITE" id="PS52035">
    <property type="entry name" value="PEPTIDASE_M14"/>
    <property type="match status" value="1"/>
</dbReference>
<keyword evidence="16" id="KW-1185">Reference proteome</keyword>
<dbReference type="InterPro" id="IPR057246">
    <property type="entry name" value="CARBOXYPEPT_ZN_1"/>
</dbReference>
<dbReference type="InterPro" id="IPR000834">
    <property type="entry name" value="Peptidase_M14"/>
</dbReference>
<evidence type="ECO:0000259" key="14">
    <source>
        <dbReference type="PROSITE" id="PS52035"/>
    </source>
</evidence>
<protein>
    <recommendedName>
        <fullName evidence="14">Peptidase M14 domain-containing protein</fullName>
    </recommendedName>
</protein>
<dbReference type="Proteomes" id="UP000494165">
    <property type="component" value="Unassembled WGS sequence"/>
</dbReference>
<name>A0A8S1D6U2_9INSE</name>
<organism evidence="15 16">
    <name type="scientific">Cloeon dipterum</name>
    <dbReference type="NCBI Taxonomy" id="197152"/>
    <lineage>
        <taxon>Eukaryota</taxon>
        <taxon>Metazoa</taxon>
        <taxon>Ecdysozoa</taxon>
        <taxon>Arthropoda</taxon>
        <taxon>Hexapoda</taxon>
        <taxon>Insecta</taxon>
        <taxon>Pterygota</taxon>
        <taxon>Palaeoptera</taxon>
        <taxon>Ephemeroptera</taxon>
        <taxon>Pisciforma</taxon>
        <taxon>Baetidae</taxon>
        <taxon>Cloeon</taxon>
    </lineage>
</organism>
<dbReference type="SUPFAM" id="SSF53187">
    <property type="entry name" value="Zn-dependent exopeptidases"/>
    <property type="match status" value="1"/>
</dbReference>
<dbReference type="GO" id="GO:0008270">
    <property type="term" value="F:zinc ion binding"/>
    <property type="evidence" value="ECO:0007669"/>
    <property type="project" value="InterPro"/>
</dbReference>
<dbReference type="FunFam" id="3.40.630.10:FF:000001">
    <property type="entry name" value="Carboxypeptidase B"/>
    <property type="match status" value="1"/>
</dbReference>
<evidence type="ECO:0000256" key="11">
    <source>
        <dbReference type="PROSITE-ProRule" id="PRU01379"/>
    </source>
</evidence>
<dbReference type="AlphaFoldDB" id="A0A8S1D6U2"/>
<gene>
    <name evidence="15" type="ORF">CLODIP_2_CD10898</name>
</gene>
<dbReference type="SMART" id="SM00631">
    <property type="entry name" value="Zn_pept"/>
    <property type="match status" value="1"/>
</dbReference>
<feature type="chain" id="PRO_5035744612" description="Peptidase M14 domain-containing protein" evidence="13">
    <location>
        <begin position="16"/>
        <end position="586"/>
    </location>
</feature>
<comment type="similarity">
    <text evidence="2 11">Belongs to the peptidase M14 family.</text>
</comment>
<dbReference type="SUPFAM" id="SSF54897">
    <property type="entry name" value="Protease propeptides/inhibitors"/>
    <property type="match status" value="1"/>
</dbReference>
<dbReference type="OrthoDB" id="3626597at2759"/>
<dbReference type="PANTHER" id="PTHR11705:SF89">
    <property type="entry name" value="PEPTIDASE M14 CARBOXYPEPTIDASE A DOMAIN-CONTAINING PROTEIN"/>
    <property type="match status" value="1"/>
</dbReference>
<dbReference type="Pfam" id="PF02244">
    <property type="entry name" value="Propep_M14"/>
    <property type="match status" value="1"/>
</dbReference>
<evidence type="ECO:0000256" key="13">
    <source>
        <dbReference type="SAM" id="SignalP"/>
    </source>
</evidence>